<dbReference type="SUPFAM" id="SSF51316">
    <property type="entry name" value="Mss4-like"/>
    <property type="match status" value="1"/>
</dbReference>
<accession>A0A2T0RTK4</accession>
<evidence type="ECO:0000256" key="4">
    <source>
        <dbReference type="ARBA" id="ARBA00023239"/>
    </source>
</evidence>
<dbReference type="Proteomes" id="UP000239480">
    <property type="component" value="Unassembled WGS sequence"/>
</dbReference>
<proteinExistence type="inferred from homology"/>
<evidence type="ECO:0000256" key="2">
    <source>
        <dbReference type="ARBA" id="ARBA00022723"/>
    </source>
</evidence>
<keyword evidence="4" id="KW-0456">Lyase</keyword>
<evidence type="ECO:0000259" key="5">
    <source>
        <dbReference type="PROSITE" id="PS51891"/>
    </source>
</evidence>
<reference evidence="6 7" key="1">
    <citation type="submission" date="2018-03" db="EMBL/GenBank/DDBJ databases">
        <title>Genomic Encyclopedia of Archaeal and Bacterial Type Strains, Phase II (KMG-II): from individual species to whole genera.</title>
        <authorList>
            <person name="Goeker M."/>
        </authorList>
    </citation>
    <scope>NUCLEOTIDE SEQUENCE [LARGE SCALE GENOMIC DNA]</scope>
    <source>
        <strain evidence="6 7">DSM 29328</strain>
    </source>
</reference>
<sequence length="151" mass="16175">MGAVSTGQCLCGAVKVRAVDLPREMSVCHCDMCRTWTGGMPFAGVSVVRENVTFEGQEAIRIYRSSKWVERGFCGTCGTNLFFRMAGAAATANMSLAPGVLDSMNEFALVEEEYVDVKPAGYAFAGNLKQVTRAQMHDALSAHLQGLGLAV</sequence>
<evidence type="ECO:0000313" key="6">
    <source>
        <dbReference type="EMBL" id="PRY24514.1"/>
    </source>
</evidence>
<dbReference type="InterPro" id="IPR006913">
    <property type="entry name" value="CENP-V/GFA"/>
</dbReference>
<name>A0A2T0RTK4_9RHOB</name>
<keyword evidence="7" id="KW-1185">Reference proteome</keyword>
<dbReference type="GO" id="GO:0016846">
    <property type="term" value="F:carbon-sulfur lyase activity"/>
    <property type="evidence" value="ECO:0007669"/>
    <property type="project" value="InterPro"/>
</dbReference>
<protein>
    <recommendedName>
        <fullName evidence="5">CENP-V/GFA domain-containing protein</fullName>
    </recommendedName>
</protein>
<keyword evidence="3" id="KW-0862">Zinc</keyword>
<evidence type="ECO:0000256" key="3">
    <source>
        <dbReference type="ARBA" id="ARBA00022833"/>
    </source>
</evidence>
<dbReference type="EMBL" id="PVTD01000003">
    <property type="protein sequence ID" value="PRY24514.1"/>
    <property type="molecule type" value="Genomic_DNA"/>
</dbReference>
<organism evidence="6 7">
    <name type="scientific">Aliiruegeria haliotis</name>
    <dbReference type="NCBI Taxonomy" id="1280846"/>
    <lineage>
        <taxon>Bacteria</taxon>
        <taxon>Pseudomonadati</taxon>
        <taxon>Pseudomonadota</taxon>
        <taxon>Alphaproteobacteria</taxon>
        <taxon>Rhodobacterales</taxon>
        <taxon>Roseobacteraceae</taxon>
        <taxon>Aliiruegeria</taxon>
    </lineage>
</organism>
<dbReference type="GO" id="GO:0046872">
    <property type="term" value="F:metal ion binding"/>
    <property type="evidence" value="ECO:0007669"/>
    <property type="project" value="UniProtKB-KW"/>
</dbReference>
<dbReference type="InterPro" id="IPR011057">
    <property type="entry name" value="Mss4-like_sf"/>
</dbReference>
<keyword evidence="2" id="KW-0479">Metal-binding</keyword>
<comment type="similarity">
    <text evidence="1">Belongs to the Gfa family.</text>
</comment>
<gene>
    <name evidence="6" type="ORF">CLV78_103381</name>
</gene>
<dbReference type="PANTHER" id="PTHR33337">
    <property type="entry name" value="GFA DOMAIN-CONTAINING PROTEIN"/>
    <property type="match status" value="1"/>
</dbReference>
<dbReference type="RefSeq" id="WP_158263508.1">
    <property type="nucleotide sequence ID" value="NZ_PVTD01000003.1"/>
</dbReference>
<dbReference type="OrthoDB" id="9807246at2"/>
<dbReference type="Gene3D" id="3.90.1590.10">
    <property type="entry name" value="glutathione-dependent formaldehyde- activating enzyme (gfa)"/>
    <property type="match status" value="1"/>
</dbReference>
<evidence type="ECO:0000313" key="7">
    <source>
        <dbReference type="Proteomes" id="UP000239480"/>
    </source>
</evidence>
<dbReference type="Pfam" id="PF04828">
    <property type="entry name" value="GFA"/>
    <property type="match status" value="1"/>
</dbReference>
<dbReference type="PROSITE" id="PS51891">
    <property type="entry name" value="CENP_V_GFA"/>
    <property type="match status" value="1"/>
</dbReference>
<dbReference type="AlphaFoldDB" id="A0A2T0RTK4"/>
<feature type="domain" description="CENP-V/GFA" evidence="5">
    <location>
        <begin position="5"/>
        <end position="123"/>
    </location>
</feature>
<dbReference type="PANTHER" id="PTHR33337:SF40">
    <property type="entry name" value="CENP-V_GFA DOMAIN-CONTAINING PROTEIN-RELATED"/>
    <property type="match status" value="1"/>
</dbReference>
<evidence type="ECO:0000256" key="1">
    <source>
        <dbReference type="ARBA" id="ARBA00005495"/>
    </source>
</evidence>
<comment type="caution">
    <text evidence="6">The sequence shown here is derived from an EMBL/GenBank/DDBJ whole genome shotgun (WGS) entry which is preliminary data.</text>
</comment>